<name>A0A2S9YAV3_9BACT</name>
<evidence type="ECO:0008006" key="3">
    <source>
        <dbReference type="Google" id="ProtNLM"/>
    </source>
</evidence>
<reference evidence="1 2" key="1">
    <citation type="submission" date="2018-03" db="EMBL/GenBank/DDBJ databases">
        <title>Draft Genome Sequences of the Obligatory Marine Myxobacteria Enhygromyxa salina SWB005.</title>
        <authorList>
            <person name="Poehlein A."/>
            <person name="Moghaddam J.A."/>
            <person name="Harms H."/>
            <person name="Alanjari M."/>
            <person name="Koenig G.M."/>
            <person name="Daniel R."/>
            <person name="Schaeberle T.F."/>
        </authorList>
    </citation>
    <scope>NUCLEOTIDE SEQUENCE [LARGE SCALE GENOMIC DNA]</scope>
    <source>
        <strain evidence="1 2">SWB005</strain>
    </source>
</reference>
<proteinExistence type="predicted"/>
<evidence type="ECO:0000313" key="1">
    <source>
        <dbReference type="EMBL" id="PRQ02235.1"/>
    </source>
</evidence>
<comment type="caution">
    <text evidence="1">The sequence shown here is derived from an EMBL/GenBank/DDBJ whole genome shotgun (WGS) entry which is preliminary data.</text>
</comment>
<keyword evidence="2" id="KW-1185">Reference proteome</keyword>
<dbReference type="Proteomes" id="UP000237968">
    <property type="component" value="Unassembled WGS sequence"/>
</dbReference>
<dbReference type="EMBL" id="PVNK01000125">
    <property type="protein sequence ID" value="PRQ02235.1"/>
    <property type="molecule type" value="Genomic_DNA"/>
</dbReference>
<organism evidence="1 2">
    <name type="scientific">Enhygromyxa salina</name>
    <dbReference type="NCBI Taxonomy" id="215803"/>
    <lineage>
        <taxon>Bacteria</taxon>
        <taxon>Pseudomonadati</taxon>
        <taxon>Myxococcota</taxon>
        <taxon>Polyangia</taxon>
        <taxon>Nannocystales</taxon>
        <taxon>Nannocystaceae</taxon>
        <taxon>Enhygromyxa</taxon>
    </lineage>
</organism>
<dbReference type="AlphaFoldDB" id="A0A2S9YAV3"/>
<accession>A0A2S9YAV3</accession>
<evidence type="ECO:0000313" key="2">
    <source>
        <dbReference type="Proteomes" id="UP000237968"/>
    </source>
</evidence>
<sequence>MLGAMTPLSEVHDAGLARLDPRTLDKLRRGFPLRMDRQGNFSFEGDPITHPRIIALFRASLDATEDGEVTLGIDGKWVYLELADLPLRALRVDRPGEGEQLPQLILDDGRRLPLRPETLWEEPSAGLRCTVPARTSARPLAVRLTNTAALDLSAWFVGDEGDERPQLQIGEQRWPIPEHAPG</sequence>
<gene>
    <name evidence="1" type="ORF">ENSA5_24710</name>
</gene>
<protein>
    <recommendedName>
        <fullName evidence="3">DUF1285 domain-containing protein</fullName>
    </recommendedName>
</protein>